<dbReference type="AlphaFoldDB" id="A0A090ECJ0"/>
<feature type="domain" description="ABC transporter" evidence="8">
    <location>
        <begin position="61"/>
        <end position="302"/>
    </location>
</feature>
<comment type="subcellular location">
    <subcellularLocation>
        <location evidence="7">Cell inner membrane</location>
        <topology evidence="7">Peripheral membrane protein</topology>
    </subcellularLocation>
</comment>
<gene>
    <name evidence="9" type="primary">proV</name>
    <name evidence="9" type="ORF">MPL3356_60007</name>
</gene>
<dbReference type="NCBIfam" id="TIGR01186">
    <property type="entry name" value="proV"/>
    <property type="match status" value="1"/>
</dbReference>
<evidence type="ECO:0000313" key="9">
    <source>
        <dbReference type="EMBL" id="CDX25594.1"/>
    </source>
</evidence>
<dbReference type="Pfam" id="PF00005">
    <property type="entry name" value="ABC_tran"/>
    <property type="match status" value="1"/>
</dbReference>
<evidence type="ECO:0000256" key="7">
    <source>
        <dbReference type="RuleBase" id="RU369116"/>
    </source>
</evidence>
<dbReference type="Gene3D" id="3.40.50.300">
    <property type="entry name" value="P-loop containing nucleotide triphosphate hydrolases"/>
    <property type="match status" value="1"/>
</dbReference>
<dbReference type="GO" id="GO:0016887">
    <property type="term" value="F:ATP hydrolysis activity"/>
    <property type="evidence" value="ECO:0007669"/>
    <property type="project" value="UniProtKB-UniRule"/>
</dbReference>
<evidence type="ECO:0000256" key="4">
    <source>
        <dbReference type="ARBA" id="ARBA00022840"/>
    </source>
</evidence>
<dbReference type="GO" id="GO:0006970">
    <property type="term" value="P:response to osmotic stress"/>
    <property type="evidence" value="ECO:0007669"/>
    <property type="project" value="UniProtKB-ARBA"/>
</dbReference>
<dbReference type="InterPro" id="IPR027417">
    <property type="entry name" value="P-loop_NTPase"/>
</dbReference>
<dbReference type="GO" id="GO:0031460">
    <property type="term" value="P:glycine betaine transport"/>
    <property type="evidence" value="ECO:0007669"/>
    <property type="project" value="InterPro"/>
</dbReference>
<dbReference type="InterPro" id="IPR051921">
    <property type="entry name" value="ABC_osmolyte_uptake_ATP-bind"/>
</dbReference>
<keyword evidence="7" id="KW-0472">Membrane</keyword>
<accession>A0A090ECJ0</accession>
<comment type="subunit">
    <text evidence="7">The complex is probably composed of two ATP-binding proteins, two transmembrane proteins and a solute-binding protein.</text>
</comment>
<dbReference type="InterPro" id="IPR005892">
    <property type="entry name" value="Gly-betaine_transp_ATP-bd"/>
</dbReference>
<dbReference type="PANTHER" id="PTHR43869:SF1">
    <property type="entry name" value="GLYCINE BETAINE_PROLINE BETAINE TRANSPORT SYSTEM ATP-BINDING PROTEIN PROV"/>
    <property type="match status" value="1"/>
</dbReference>
<dbReference type="SUPFAM" id="SSF52540">
    <property type="entry name" value="P-loop containing nucleoside triphosphate hydrolases"/>
    <property type="match status" value="1"/>
</dbReference>
<evidence type="ECO:0000313" key="10">
    <source>
        <dbReference type="Proteomes" id="UP000045285"/>
    </source>
</evidence>
<protein>
    <recommendedName>
        <fullName evidence="7">Quaternary amine transport ATP-binding protein</fullName>
        <ecNumber evidence="7">7.6.2.9</ecNumber>
    </recommendedName>
</protein>
<keyword evidence="7" id="KW-0997">Cell inner membrane</keyword>
<comment type="catalytic activity">
    <reaction evidence="5">
        <text>a quaternary ammonium(out) + ATP + H2O = a quaternary ammonium(in) + ADP + phosphate + H(+)</text>
        <dbReference type="Rhea" id="RHEA:11036"/>
        <dbReference type="ChEBI" id="CHEBI:15377"/>
        <dbReference type="ChEBI" id="CHEBI:15378"/>
        <dbReference type="ChEBI" id="CHEBI:30616"/>
        <dbReference type="ChEBI" id="CHEBI:35267"/>
        <dbReference type="ChEBI" id="CHEBI:43474"/>
        <dbReference type="ChEBI" id="CHEBI:456216"/>
        <dbReference type="EC" id="7.6.2.9"/>
    </reaction>
    <physiologicalReaction direction="left-to-right" evidence="5">
        <dbReference type="Rhea" id="RHEA:11037"/>
    </physiologicalReaction>
</comment>
<dbReference type="GO" id="GO:0005524">
    <property type="term" value="F:ATP binding"/>
    <property type="evidence" value="ECO:0007669"/>
    <property type="project" value="UniProtKB-UniRule"/>
</dbReference>
<dbReference type="InterPro" id="IPR017871">
    <property type="entry name" value="ABC_transporter-like_CS"/>
</dbReference>
<dbReference type="InterPro" id="IPR003439">
    <property type="entry name" value="ABC_transporter-like_ATP-bd"/>
</dbReference>
<name>A0A090ECJ0_MESPL</name>
<dbReference type="PROSITE" id="PS50893">
    <property type="entry name" value="ABC_TRANSPORTER_2"/>
    <property type="match status" value="1"/>
</dbReference>
<keyword evidence="4 7" id="KW-0067">ATP-binding</keyword>
<evidence type="ECO:0000256" key="5">
    <source>
        <dbReference type="ARBA" id="ARBA00051811"/>
    </source>
</evidence>
<dbReference type="GO" id="GO:0006865">
    <property type="term" value="P:amino acid transport"/>
    <property type="evidence" value="ECO:0007669"/>
    <property type="project" value="UniProtKB-UniRule"/>
</dbReference>
<keyword evidence="7" id="KW-1003">Cell membrane</keyword>
<dbReference type="GO" id="GO:0015418">
    <property type="term" value="F:ABC-type quaternary ammonium compound transporting activity"/>
    <property type="evidence" value="ECO:0007669"/>
    <property type="project" value="UniProtKB-EC"/>
</dbReference>
<dbReference type="Proteomes" id="UP000045285">
    <property type="component" value="Unassembled WGS sequence"/>
</dbReference>
<comment type="subunit">
    <text evidence="6">The complex is probably composed of two ATP-binding proteins (TmoW), two transmembrane proteins (TmoV) and a solute-binding protein (TmoX).</text>
</comment>
<keyword evidence="3 7" id="KW-0547">Nucleotide-binding</keyword>
<reference evidence="10" key="1">
    <citation type="submission" date="2014-08" db="EMBL/GenBank/DDBJ databases">
        <authorList>
            <person name="Moulin L."/>
        </authorList>
    </citation>
    <scope>NUCLEOTIDE SEQUENCE [LARGE SCALE GENOMIC DNA]</scope>
</reference>
<dbReference type="EMBL" id="CCMZ01000056">
    <property type="protein sequence ID" value="CDX25594.1"/>
    <property type="molecule type" value="Genomic_DNA"/>
</dbReference>
<dbReference type="GO" id="GO:0005886">
    <property type="term" value="C:plasma membrane"/>
    <property type="evidence" value="ECO:0007669"/>
    <property type="project" value="UniProtKB-SubCell"/>
</dbReference>
<keyword evidence="10" id="KW-1185">Reference proteome</keyword>
<dbReference type="PANTHER" id="PTHR43869">
    <property type="entry name" value="GLYCINE BETAINE/PROLINE BETAINE TRANSPORT SYSTEM ATP-BINDING PROTEIN PROV"/>
    <property type="match status" value="1"/>
</dbReference>
<evidence type="ECO:0000256" key="1">
    <source>
        <dbReference type="ARBA" id="ARBA00005417"/>
    </source>
</evidence>
<sequence>MQALLWSHAPGAFLLTHTLDEKIRELPAVRTPNKKIGKKAIECLNLWKVFGARAAEALKAVQAANLCKDEALERFGCVIGVADASFTVWEREIFCIMGLSGSGKSTVVRHINRLIEPTAGKVIVSGQDVMSLTDRALRELRARKIGMVFQHVALWPHKSIAQNVSFPLEVQGRDMATAATAAEEALSRVGLSGWGQRYPDELSGGMQQRVGLARAMAADPEILLMDEPFSALDPLIRRDLQNEFLRLSHENAKTTVFITHDLEEAMRVGNRIAIMKDGRIEQIGTPEEIVLRPETDYVARFVSSISTLKFLSALEILRQGDVAGDMPVRGPRTPLPELLALLIEGAPHVIIRDGNKVLGRVGAAEVISALQGDLKRG</sequence>
<comment type="similarity">
    <text evidence="1 7">Belongs to the ABC transporter superfamily.</text>
</comment>
<evidence type="ECO:0000256" key="6">
    <source>
        <dbReference type="ARBA" id="ARBA00061968"/>
    </source>
</evidence>
<evidence type="ECO:0000259" key="8">
    <source>
        <dbReference type="PROSITE" id="PS50893"/>
    </source>
</evidence>
<proteinExistence type="inferred from homology"/>
<dbReference type="FunFam" id="3.40.50.300:FF:000201">
    <property type="entry name" value="Glycine betaine/L-proline ABC transporter ATP-binding protein"/>
    <property type="match status" value="1"/>
</dbReference>
<dbReference type="PROSITE" id="PS00211">
    <property type="entry name" value="ABC_TRANSPORTER_1"/>
    <property type="match status" value="1"/>
</dbReference>
<dbReference type="SMART" id="SM00382">
    <property type="entry name" value="AAA"/>
    <property type="match status" value="1"/>
</dbReference>
<dbReference type="EC" id="7.6.2.9" evidence="7"/>
<keyword evidence="2 7" id="KW-0813">Transport</keyword>
<evidence type="ECO:0000256" key="2">
    <source>
        <dbReference type="ARBA" id="ARBA00022448"/>
    </source>
</evidence>
<organism evidence="9 10">
    <name type="scientific">Mesorhizobium plurifarium</name>
    <dbReference type="NCBI Taxonomy" id="69974"/>
    <lineage>
        <taxon>Bacteria</taxon>
        <taxon>Pseudomonadati</taxon>
        <taxon>Pseudomonadota</taxon>
        <taxon>Alphaproteobacteria</taxon>
        <taxon>Hyphomicrobiales</taxon>
        <taxon>Phyllobacteriaceae</taxon>
        <taxon>Mesorhizobium</taxon>
    </lineage>
</organism>
<evidence type="ECO:0000256" key="3">
    <source>
        <dbReference type="ARBA" id="ARBA00022741"/>
    </source>
</evidence>
<dbReference type="InterPro" id="IPR003593">
    <property type="entry name" value="AAA+_ATPase"/>
</dbReference>